<name>A0A0U5C3E2_ASPCI</name>
<dbReference type="OrthoDB" id="4318907at2759"/>
<protein>
    <submittedName>
        <fullName evidence="2">Uncharacterized protein</fullName>
    </submittedName>
</protein>
<keyword evidence="3" id="KW-1185">Reference proteome</keyword>
<proteinExistence type="predicted"/>
<feature type="signal peptide" evidence="1">
    <location>
        <begin position="1"/>
        <end position="17"/>
    </location>
</feature>
<dbReference type="Proteomes" id="UP000054771">
    <property type="component" value="Unassembled WGS sequence"/>
</dbReference>
<sequence length="131" mass="14098">MLTQVLVPLLLTGYASAIAVRLYNYDGANMAYSVNADGSCFSLSGGTLQQFNDKLKAMDIPSGYQCVLWDNFNCNGKHTNSIGGFPQISQVCKGVYHNDLNYDWSATASSFKCCPAGPDPGWCAGSIPYCT</sequence>
<dbReference type="EMBL" id="CDMC01000003">
    <property type="protein sequence ID" value="CEL02122.1"/>
    <property type="molecule type" value="Genomic_DNA"/>
</dbReference>
<organism evidence="2 3">
    <name type="scientific">Aspergillus calidoustus</name>
    <dbReference type="NCBI Taxonomy" id="454130"/>
    <lineage>
        <taxon>Eukaryota</taxon>
        <taxon>Fungi</taxon>
        <taxon>Dikarya</taxon>
        <taxon>Ascomycota</taxon>
        <taxon>Pezizomycotina</taxon>
        <taxon>Eurotiomycetes</taxon>
        <taxon>Eurotiomycetidae</taxon>
        <taxon>Eurotiales</taxon>
        <taxon>Aspergillaceae</taxon>
        <taxon>Aspergillus</taxon>
        <taxon>Aspergillus subgen. Nidulantes</taxon>
    </lineage>
</organism>
<evidence type="ECO:0000313" key="2">
    <source>
        <dbReference type="EMBL" id="CEL02122.1"/>
    </source>
</evidence>
<evidence type="ECO:0000256" key="1">
    <source>
        <dbReference type="SAM" id="SignalP"/>
    </source>
</evidence>
<reference evidence="3" key="1">
    <citation type="journal article" date="2016" name="Genome Announc.">
        <title>Draft genome sequences of fungus Aspergillus calidoustus.</title>
        <authorList>
            <person name="Horn F."/>
            <person name="Linde J."/>
            <person name="Mattern D.J."/>
            <person name="Walther G."/>
            <person name="Guthke R."/>
            <person name="Scherlach K."/>
            <person name="Martin K."/>
            <person name="Brakhage A.A."/>
            <person name="Petzke L."/>
            <person name="Valiante V."/>
        </authorList>
    </citation>
    <scope>NUCLEOTIDE SEQUENCE [LARGE SCALE GENOMIC DNA]</scope>
    <source>
        <strain evidence="3">SF006504</strain>
    </source>
</reference>
<feature type="chain" id="PRO_5006855570" evidence="1">
    <location>
        <begin position="18"/>
        <end position="131"/>
    </location>
</feature>
<evidence type="ECO:0000313" key="3">
    <source>
        <dbReference type="Proteomes" id="UP000054771"/>
    </source>
</evidence>
<keyword evidence="1" id="KW-0732">Signal</keyword>
<dbReference type="AlphaFoldDB" id="A0A0U5C3E2"/>
<dbReference type="Gene3D" id="2.60.20.10">
    <property type="entry name" value="Crystallins"/>
    <property type="match status" value="1"/>
</dbReference>
<accession>A0A0U5C3E2</accession>
<gene>
    <name evidence="2" type="ORF">ASPCAL03294</name>
</gene>